<evidence type="ECO:0000313" key="2">
    <source>
        <dbReference type="Proteomes" id="UP001290455"/>
    </source>
</evidence>
<name>A0ABU5J1U9_9BACI</name>
<comment type="caution">
    <text evidence="1">The sequence shown here is derived from an EMBL/GenBank/DDBJ whole genome shotgun (WGS) entry which is preliminary data.</text>
</comment>
<reference evidence="1 2" key="1">
    <citation type="submission" date="2023-11" db="EMBL/GenBank/DDBJ databases">
        <title>Bacillus jintuensis, isolated from a mudflat on the Beibu Gulf coast.</title>
        <authorList>
            <person name="Li M."/>
        </authorList>
    </citation>
    <scope>NUCLEOTIDE SEQUENCE [LARGE SCALE GENOMIC DNA]</scope>
    <source>
        <strain evidence="1 2">31A1R</strain>
    </source>
</reference>
<organism evidence="1 2">
    <name type="scientific">Robertmurraya mangrovi</name>
    <dbReference type="NCBI Taxonomy" id="3098077"/>
    <lineage>
        <taxon>Bacteria</taxon>
        <taxon>Bacillati</taxon>
        <taxon>Bacillota</taxon>
        <taxon>Bacilli</taxon>
        <taxon>Bacillales</taxon>
        <taxon>Bacillaceae</taxon>
        <taxon>Robertmurraya</taxon>
    </lineage>
</organism>
<proteinExistence type="predicted"/>
<dbReference type="Proteomes" id="UP001290455">
    <property type="component" value="Unassembled WGS sequence"/>
</dbReference>
<sequence>MKLDYQQALQYKGKVIQFRNEQGRMVTGKVVNVDEEGIEIKELNTPVDYNGHGYWFFGPRRGFYGRPGYRPGFRRYPYAGVVGLTILPFLFI</sequence>
<accession>A0ABU5J1U9</accession>
<gene>
    <name evidence="1" type="ORF">SM124_16885</name>
</gene>
<protein>
    <submittedName>
        <fullName evidence="1">Uncharacterized protein</fullName>
    </submittedName>
</protein>
<evidence type="ECO:0000313" key="1">
    <source>
        <dbReference type="EMBL" id="MDZ5473390.1"/>
    </source>
</evidence>
<dbReference type="RefSeq" id="WP_322447688.1">
    <property type="nucleotide sequence ID" value="NZ_JAXOFX010000013.1"/>
</dbReference>
<dbReference type="EMBL" id="JAXOFX010000013">
    <property type="protein sequence ID" value="MDZ5473390.1"/>
    <property type="molecule type" value="Genomic_DNA"/>
</dbReference>
<keyword evidence="2" id="KW-1185">Reference proteome</keyword>